<evidence type="ECO:0000256" key="4">
    <source>
        <dbReference type="ARBA" id="ARBA00022801"/>
    </source>
</evidence>
<dbReference type="Proteomes" id="UP000606786">
    <property type="component" value="Unassembled WGS sequence"/>
</dbReference>
<organism evidence="13 14">
    <name type="scientific">Ceratitis capitata</name>
    <name type="common">Mediterranean fruit fly</name>
    <name type="synonym">Tephritis capitata</name>
    <dbReference type="NCBI Taxonomy" id="7213"/>
    <lineage>
        <taxon>Eukaryota</taxon>
        <taxon>Metazoa</taxon>
        <taxon>Ecdysozoa</taxon>
        <taxon>Arthropoda</taxon>
        <taxon>Hexapoda</taxon>
        <taxon>Insecta</taxon>
        <taxon>Pterygota</taxon>
        <taxon>Neoptera</taxon>
        <taxon>Endopterygota</taxon>
        <taxon>Diptera</taxon>
        <taxon>Brachycera</taxon>
        <taxon>Muscomorpha</taxon>
        <taxon>Tephritoidea</taxon>
        <taxon>Tephritidae</taxon>
        <taxon>Ceratitis</taxon>
        <taxon>Ceratitis</taxon>
    </lineage>
</organism>
<feature type="region of interest" description="Disordered" evidence="9">
    <location>
        <begin position="340"/>
        <end position="362"/>
    </location>
</feature>
<keyword evidence="14" id="KW-1185">Reference proteome</keyword>
<dbReference type="InterPro" id="IPR000169">
    <property type="entry name" value="Pept_cys_AS"/>
</dbReference>
<dbReference type="InterPro" id="IPR025660">
    <property type="entry name" value="Pept_his_AS"/>
</dbReference>
<evidence type="ECO:0000256" key="7">
    <source>
        <dbReference type="ARBA" id="ARBA00023157"/>
    </source>
</evidence>
<evidence type="ECO:0000256" key="3">
    <source>
        <dbReference type="ARBA" id="ARBA00022729"/>
    </source>
</evidence>
<evidence type="ECO:0000256" key="2">
    <source>
        <dbReference type="ARBA" id="ARBA00022670"/>
    </source>
</evidence>
<keyword evidence="4" id="KW-0378">Hydrolase</keyword>
<dbReference type="GO" id="GO:0004869">
    <property type="term" value="F:cysteine-type endopeptidase inhibitor activity"/>
    <property type="evidence" value="ECO:0007669"/>
    <property type="project" value="InterPro"/>
</dbReference>
<dbReference type="Gene3D" id="3.90.70.10">
    <property type="entry name" value="Cysteine proteinases"/>
    <property type="match status" value="1"/>
</dbReference>
<dbReference type="SUPFAM" id="SSF54403">
    <property type="entry name" value="Cystatin/monellin"/>
    <property type="match status" value="1"/>
</dbReference>
<evidence type="ECO:0000313" key="13">
    <source>
        <dbReference type="EMBL" id="CAD6991297.1"/>
    </source>
</evidence>
<dbReference type="InterPro" id="IPR038765">
    <property type="entry name" value="Papain-like_cys_pep_sf"/>
</dbReference>
<feature type="domain" description="Peptidase C1A papain C-terminal" evidence="11">
    <location>
        <begin position="578"/>
        <end position="795"/>
    </location>
</feature>
<dbReference type="InterPro" id="IPR013128">
    <property type="entry name" value="Peptidase_C1A"/>
</dbReference>
<dbReference type="SMART" id="SM00645">
    <property type="entry name" value="Pept_C1"/>
    <property type="match status" value="1"/>
</dbReference>
<feature type="domain" description="Cystatin" evidence="10">
    <location>
        <begin position="371"/>
        <end position="458"/>
    </location>
</feature>
<evidence type="ECO:0000256" key="6">
    <source>
        <dbReference type="ARBA" id="ARBA00023145"/>
    </source>
</evidence>
<evidence type="ECO:0000259" key="12">
    <source>
        <dbReference type="SMART" id="SM00848"/>
    </source>
</evidence>
<comment type="caution">
    <text evidence="13">The sequence shown here is derived from an EMBL/GenBank/DDBJ whole genome shotgun (WGS) entry which is preliminary data.</text>
</comment>
<sequence length="797" mass="89412">MFLSSLSLYVCMVYVDVVRIRKSNWKQSINAITNALLRCLELMKLEQPQPASEEPVKLVHVLNPGEREYLSPNLIGVQNIAMTFLPLSMNFVNIIDAFREIVDGVRYEILLNAVDTKSKDADVVCRMVIIEKPWLRTEWGDKVRELRTSNCTSEEDNLTEPAARSKALNDKYTRNAIFNGGTRNELTDDEMSKLESQILSMPFSTNSLKRRESTVSSATTTTTTFTTTTATPRTTAATTTEQLSAEVTEQNEETTAAVVVNDEDSAESTSALPVLTQDEMKWLDDFLSVGALSFENTQREKQEAEKQAAAVTASVADDNSNDAAIEIAASNYVQQQLLQQAEAQRSTEGDSAAADISTSDQIHARAKRSNDFVGGARKLDDKDAEERLQASLDKLAAGDGPNYRISEIYSATTQVVSGTLTKIDAELVNEHNEKERCIVKIWSRTWLPNGIEVTFKCPNKELVKRRHSRSVEHLEKKTHKKHNHHSLDKSEHLFSKFQIKYNRRYHTALEHQMRLRIFKQNLEIIQELNRNEMGSAKYGITEFADLTTDEYRQRTGLWQRSEDKPSKNMPAVIPNVELPKEFDWREKGVISKVKNQGTCGSCWAFSVTGNVEGLHAVKTGKLEEYSEQELLDCDTKDSACNGGLMDNAYEALQNIGGLELESDYPYEGHKDQCQFNKSKVHVKVTGGVDLPKNETAIAQWLITNGPVSIGINANAMQFYRGGVSHPWKALCSKKNLDHGVLIVGYGVSDYPMFKKTLPYWIVKNSWGPKWGEQGYYRVYRGDNTCGVSEMASSAVIG</sequence>
<dbReference type="SUPFAM" id="SSF54001">
    <property type="entry name" value="Cysteine proteinases"/>
    <property type="match status" value="1"/>
</dbReference>
<dbReference type="Pfam" id="PF00112">
    <property type="entry name" value="Peptidase_C1"/>
    <property type="match status" value="1"/>
</dbReference>
<accession>A0A811TZL3</accession>
<dbReference type="Gene3D" id="3.10.450.10">
    <property type="match status" value="2"/>
</dbReference>
<dbReference type="PANTHER" id="PTHR12411">
    <property type="entry name" value="CYSTEINE PROTEASE FAMILY C1-RELATED"/>
    <property type="match status" value="1"/>
</dbReference>
<evidence type="ECO:0000256" key="5">
    <source>
        <dbReference type="ARBA" id="ARBA00022807"/>
    </source>
</evidence>
<evidence type="ECO:0000259" key="11">
    <source>
        <dbReference type="SMART" id="SM00645"/>
    </source>
</evidence>
<evidence type="ECO:0000259" key="10">
    <source>
        <dbReference type="SMART" id="SM00043"/>
    </source>
</evidence>
<keyword evidence="5" id="KW-0788">Thiol protease</keyword>
<feature type="domain" description="Cathepsin propeptide inhibitor" evidence="12">
    <location>
        <begin position="494"/>
        <end position="551"/>
    </location>
</feature>
<evidence type="ECO:0000256" key="1">
    <source>
        <dbReference type="ARBA" id="ARBA00008455"/>
    </source>
</evidence>
<dbReference type="PRINTS" id="PR00705">
    <property type="entry name" value="PAPAIN"/>
</dbReference>
<dbReference type="InterPro" id="IPR046350">
    <property type="entry name" value="Cystatin_sf"/>
</dbReference>
<dbReference type="PROSITE" id="PS00640">
    <property type="entry name" value="THIOL_PROTEASE_ASN"/>
    <property type="match status" value="1"/>
</dbReference>
<dbReference type="FunFam" id="3.90.70.10:FF:000130">
    <property type="entry name" value="Cysteine proteinase 1"/>
    <property type="match status" value="1"/>
</dbReference>
<proteinExistence type="inferred from homology"/>
<dbReference type="GO" id="GO:0008234">
    <property type="term" value="F:cysteine-type peptidase activity"/>
    <property type="evidence" value="ECO:0007669"/>
    <property type="project" value="UniProtKB-KW"/>
</dbReference>
<dbReference type="InterPro" id="IPR000010">
    <property type="entry name" value="Cystatin_dom"/>
</dbReference>
<evidence type="ECO:0000313" key="14">
    <source>
        <dbReference type="Proteomes" id="UP000606786"/>
    </source>
</evidence>
<dbReference type="InterPro" id="IPR000668">
    <property type="entry name" value="Peptidase_C1A_C"/>
</dbReference>
<name>A0A811TZL3_CERCA</name>
<dbReference type="OrthoDB" id="387093at2759"/>
<dbReference type="InterPro" id="IPR039417">
    <property type="entry name" value="Peptidase_C1A_papain-like"/>
</dbReference>
<keyword evidence="3" id="KW-0732">Signal</keyword>
<evidence type="ECO:0000256" key="8">
    <source>
        <dbReference type="ARBA" id="ARBA00023180"/>
    </source>
</evidence>
<dbReference type="CDD" id="cd00042">
    <property type="entry name" value="CY"/>
    <property type="match status" value="1"/>
</dbReference>
<gene>
    <name evidence="13" type="ORF">CCAP1982_LOCUS226</name>
</gene>
<keyword evidence="7" id="KW-1015">Disulfide bond</keyword>
<dbReference type="PROSITE" id="PS00139">
    <property type="entry name" value="THIOL_PROTEASE_CYS"/>
    <property type="match status" value="1"/>
</dbReference>
<reference evidence="13" key="1">
    <citation type="submission" date="2020-11" db="EMBL/GenBank/DDBJ databases">
        <authorList>
            <person name="Whitehead M."/>
        </authorList>
    </citation>
    <scope>NUCLEOTIDE SEQUENCE</scope>
    <source>
        <strain evidence="13">EGII</strain>
    </source>
</reference>
<keyword evidence="8" id="KW-0325">Glycoprotein</keyword>
<evidence type="ECO:0000256" key="9">
    <source>
        <dbReference type="SAM" id="MobiDB-lite"/>
    </source>
</evidence>
<protein>
    <submittedName>
        <fullName evidence="13">(Mediterranean fruit fly) hypothetical protein</fullName>
    </submittedName>
</protein>
<comment type="similarity">
    <text evidence="1">Belongs to the peptidase C1 family.</text>
</comment>
<dbReference type="CDD" id="cd02248">
    <property type="entry name" value="Peptidase_C1A"/>
    <property type="match status" value="1"/>
</dbReference>
<dbReference type="SMART" id="SM00848">
    <property type="entry name" value="Inhibitor_I29"/>
    <property type="match status" value="1"/>
</dbReference>
<dbReference type="AlphaFoldDB" id="A0A811TZL3"/>
<keyword evidence="2" id="KW-0645">Protease</keyword>
<dbReference type="EMBL" id="CAJHJT010000001">
    <property type="protein sequence ID" value="CAD6991297.1"/>
    <property type="molecule type" value="Genomic_DNA"/>
</dbReference>
<dbReference type="GO" id="GO:0006508">
    <property type="term" value="P:proteolysis"/>
    <property type="evidence" value="ECO:0007669"/>
    <property type="project" value="UniProtKB-KW"/>
</dbReference>
<keyword evidence="6" id="KW-0865">Zymogen</keyword>
<dbReference type="SMART" id="SM00043">
    <property type="entry name" value="CY"/>
    <property type="match status" value="1"/>
</dbReference>
<dbReference type="PROSITE" id="PS00639">
    <property type="entry name" value="THIOL_PROTEASE_HIS"/>
    <property type="match status" value="1"/>
</dbReference>
<dbReference type="Pfam" id="PF08246">
    <property type="entry name" value="Inhibitor_I29"/>
    <property type="match status" value="1"/>
</dbReference>
<dbReference type="InterPro" id="IPR013201">
    <property type="entry name" value="Prot_inhib_I29"/>
</dbReference>
<dbReference type="InterPro" id="IPR025661">
    <property type="entry name" value="Pept_asp_AS"/>
</dbReference>